<dbReference type="UniPathway" id="UPA00074">
    <property type="reaction ID" value="UER00132"/>
</dbReference>
<keyword evidence="1" id="KW-0028">Amino-acid biosynthesis</keyword>
<dbReference type="UniPathway" id="UPA00075">
    <property type="reaction ID" value="UER00336"/>
</dbReference>
<evidence type="ECO:0000313" key="7">
    <source>
        <dbReference type="EMBL" id="VYU82772.1"/>
    </source>
</evidence>
<evidence type="ECO:0000256" key="5">
    <source>
        <dbReference type="RuleBase" id="RU361172"/>
    </source>
</evidence>
<dbReference type="EMBL" id="CACRUH010000082">
    <property type="protein sequence ID" value="VYU82772.1"/>
    <property type="molecule type" value="Genomic_DNA"/>
</dbReference>
<dbReference type="InterPro" id="IPR000362">
    <property type="entry name" value="Fumarate_lyase_fam"/>
</dbReference>
<dbReference type="PANTHER" id="PTHR43172">
    <property type="entry name" value="ADENYLOSUCCINATE LYASE"/>
    <property type="match status" value="1"/>
</dbReference>
<dbReference type="Pfam" id="PF10397">
    <property type="entry name" value="ADSL_C"/>
    <property type="match status" value="1"/>
</dbReference>
<dbReference type="GO" id="GO:0006189">
    <property type="term" value="P:'de novo' IMP biosynthetic process"/>
    <property type="evidence" value="ECO:0007669"/>
    <property type="project" value="UniProtKB-UniPathway"/>
</dbReference>
<evidence type="ECO:0000256" key="1">
    <source>
        <dbReference type="ARBA" id="ARBA00022605"/>
    </source>
</evidence>
<evidence type="ECO:0000259" key="6">
    <source>
        <dbReference type="SMART" id="SM00998"/>
    </source>
</evidence>
<dbReference type="PRINTS" id="PR00149">
    <property type="entry name" value="FUMRATELYASE"/>
</dbReference>
<evidence type="ECO:0000256" key="2">
    <source>
        <dbReference type="ARBA" id="ARBA00022755"/>
    </source>
</evidence>
<dbReference type="GO" id="GO:0070626">
    <property type="term" value="F:(S)-2-(5-amino-1-(5-phospho-D-ribosyl)imidazole-4-carboxamido) succinate lyase (fumarate-forming) activity"/>
    <property type="evidence" value="ECO:0007669"/>
    <property type="project" value="TreeGrafter"/>
</dbReference>
<organism evidence="7">
    <name type="scientific">Hungatella hathewayi</name>
    <dbReference type="NCBI Taxonomy" id="154046"/>
    <lineage>
        <taxon>Bacteria</taxon>
        <taxon>Bacillati</taxon>
        <taxon>Bacillota</taxon>
        <taxon>Clostridia</taxon>
        <taxon>Lachnospirales</taxon>
        <taxon>Lachnospiraceae</taxon>
        <taxon>Hungatella</taxon>
    </lineage>
</organism>
<comment type="catalytic activity">
    <reaction evidence="5">
        <text>N(6)-(1,2-dicarboxyethyl)-AMP = fumarate + AMP</text>
        <dbReference type="Rhea" id="RHEA:16853"/>
        <dbReference type="ChEBI" id="CHEBI:29806"/>
        <dbReference type="ChEBI" id="CHEBI:57567"/>
        <dbReference type="ChEBI" id="CHEBI:456215"/>
        <dbReference type="EC" id="4.3.2.2"/>
    </reaction>
</comment>
<keyword evidence="3 5" id="KW-0456">Lyase</keyword>
<dbReference type="InterPro" id="IPR020557">
    <property type="entry name" value="Fumarate_lyase_CS"/>
</dbReference>
<dbReference type="GO" id="GO:0008652">
    <property type="term" value="P:amino acid biosynthetic process"/>
    <property type="evidence" value="ECO:0007669"/>
    <property type="project" value="UniProtKB-KW"/>
</dbReference>
<comment type="pathway">
    <text evidence="5">Purine metabolism; IMP biosynthesis via de novo pathway; 5-amino-1-(5-phospho-D-ribosyl)imidazole-4-carboxamide from 5-amino-1-(5-phospho-D-ribosyl)imidazole-4-carboxylate: step 2/2.</text>
</comment>
<dbReference type="CDD" id="cd03302">
    <property type="entry name" value="Adenylsuccinate_lyase_2"/>
    <property type="match status" value="1"/>
</dbReference>
<dbReference type="PANTHER" id="PTHR43172:SF1">
    <property type="entry name" value="ADENYLOSUCCINATE LYASE"/>
    <property type="match status" value="1"/>
</dbReference>
<dbReference type="GO" id="GO:0004018">
    <property type="term" value="F:N6-(1,2-dicarboxyethyl)AMP AMP-lyase (fumarate-forming) activity"/>
    <property type="evidence" value="ECO:0007669"/>
    <property type="project" value="UniProtKB-UniRule"/>
</dbReference>
<dbReference type="GO" id="GO:0044208">
    <property type="term" value="P:'de novo' AMP biosynthetic process"/>
    <property type="evidence" value="ECO:0007669"/>
    <property type="project" value="UniProtKB-UniPathway"/>
</dbReference>
<accession>A0A6N3I0T1</accession>
<name>A0A6N3I0T1_9FIRM</name>
<keyword evidence="2 5" id="KW-0658">Purine biosynthesis</keyword>
<protein>
    <recommendedName>
        <fullName evidence="4 5">Adenylosuccinate lyase</fullName>
        <shortName evidence="5">ASL</shortName>
        <ecNumber evidence="4 5">4.3.2.2</ecNumber>
    </recommendedName>
    <alternativeName>
        <fullName evidence="5">Adenylosuccinase</fullName>
    </alternativeName>
</protein>
<dbReference type="Pfam" id="PF00206">
    <property type="entry name" value="Lyase_1"/>
    <property type="match status" value="1"/>
</dbReference>
<proteinExistence type="inferred from homology"/>
<dbReference type="InterPro" id="IPR004769">
    <property type="entry name" value="Pur_lyase"/>
</dbReference>
<dbReference type="PROSITE" id="PS00163">
    <property type="entry name" value="FUMARATE_LYASES"/>
    <property type="match status" value="1"/>
</dbReference>
<dbReference type="InterPro" id="IPR008948">
    <property type="entry name" value="L-Aspartase-like"/>
</dbReference>
<evidence type="ECO:0000256" key="4">
    <source>
        <dbReference type="NCBIfam" id="TIGR00928"/>
    </source>
</evidence>
<dbReference type="GO" id="GO:0005829">
    <property type="term" value="C:cytosol"/>
    <property type="evidence" value="ECO:0007669"/>
    <property type="project" value="TreeGrafter"/>
</dbReference>
<comment type="pathway">
    <text evidence="5">Purine metabolism; AMP biosynthesis via de novo pathway; AMP from IMP: step 2/2.</text>
</comment>
<dbReference type="Gene3D" id="1.10.40.30">
    <property type="entry name" value="Fumarase/aspartase (C-terminal domain)"/>
    <property type="match status" value="1"/>
</dbReference>
<evidence type="ECO:0000256" key="3">
    <source>
        <dbReference type="ARBA" id="ARBA00023239"/>
    </source>
</evidence>
<comment type="catalytic activity">
    <reaction evidence="5">
        <text>(2S)-2-[5-amino-1-(5-phospho-beta-D-ribosyl)imidazole-4-carboxamido]succinate = 5-amino-1-(5-phospho-beta-D-ribosyl)imidazole-4-carboxamide + fumarate</text>
        <dbReference type="Rhea" id="RHEA:23920"/>
        <dbReference type="ChEBI" id="CHEBI:29806"/>
        <dbReference type="ChEBI" id="CHEBI:58443"/>
        <dbReference type="ChEBI" id="CHEBI:58475"/>
        <dbReference type="EC" id="4.3.2.2"/>
    </reaction>
</comment>
<comment type="similarity">
    <text evidence="5">Belongs to the lyase 1 family. Adenylosuccinate lyase subfamily.</text>
</comment>
<dbReference type="Gene3D" id="1.10.275.60">
    <property type="match status" value="1"/>
</dbReference>
<dbReference type="Gene3D" id="1.20.200.10">
    <property type="entry name" value="Fumarase/aspartase (Central domain)"/>
    <property type="match status" value="1"/>
</dbReference>
<sequence>MPVPPYDESHQSPWYIFMNDRYQSPLSERYASKEMQYIFSPDKKFRTWRKLWIALAETEMELGLPVTQEQIDELKAHQDEINYDVAKQREKEVRHDVMSHVYAYGVQCPKAKGIIHLGATSCYVGDNTDIIVMTEALALVRKKLVNVIAELAKFADRYKDQPTLAFTHFQPAQPTTVGKRATLWMHELVMDLEDLDYVAGSIRLLGSKGTTGTQASFLELFDGDMDKVRKLDPMIAEKLGYPGCYPVSGQTYSRKVDSRVLNILAGIAQSAHKFSNDIRLLQHLKEIEEPFEKSQIGSSAMAYKRNPMRSERIASLSNYVMSDVMNPMLVASTQWFERTLDDSANKRLSIPEGFLAIDGILDLYLNVVDGLVVYPKVIEKHMMAELPFMATENIMMDAVKAGGDRQELHERIRELSMEAGRNVKENGMDNNLLELIAADPAFNLSLDELKQNMDPKKYVGCAPAQVEIYLDEVIRPLLSANQDVLGMTAEINV</sequence>
<dbReference type="FunFam" id="1.10.275.60:FF:000001">
    <property type="entry name" value="Adenylosuccinate lyase"/>
    <property type="match status" value="1"/>
</dbReference>
<dbReference type="AlphaFoldDB" id="A0A6N3I0T1"/>
<gene>
    <name evidence="7" type="primary">purB</name>
    <name evidence="7" type="ORF">CHLFYP18_03581</name>
</gene>
<dbReference type="SUPFAM" id="SSF48557">
    <property type="entry name" value="L-aspartase-like"/>
    <property type="match status" value="1"/>
</dbReference>
<feature type="domain" description="Adenylosuccinate lyase C-terminal" evidence="6">
    <location>
        <begin position="386"/>
        <end position="470"/>
    </location>
</feature>
<reference evidence="7" key="1">
    <citation type="submission" date="2019-11" db="EMBL/GenBank/DDBJ databases">
        <authorList>
            <person name="Feng L."/>
        </authorList>
    </citation>
    <scope>NUCLEOTIDE SEQUENCE</scope>
    <source>
        <strain evidence="7">ChathewayiLFYP18</strain>
    </source>
</reference>
<dbReference type="EC" id="4.3.2.2" evidence="4 5"/>
<dbReference type="NCBIfam" id="TIGR00928">
    <property type="entry name" value="purB"/>
    <property type="match status" value="1"/>
</dbReference>
<dbReference type="InterPro" id="IPR019468">
    <property type="entry name" value="AdenyloSucc_lyase_C"/>
</dbReference>
<dbReference type="InterPro" id="IPR022761">
    <property type="entry name" value="Fumarate_lyase_N"/>
</dbReference>
<dbReference type="SMART" id="SM00998">
    <property type="entry name" value="ADSL_C"/>
    <property type="match status" value="1"/>
</dbReference>